<evidence type="ECO:0000256" key="3">
    <source>
        <dbReference type="ARBA" id="ARBA00022801"/>
    </source>
</evidence>
<dbReference type="Proteomes" id="UP001595872">
    <property type="component" value="Unassembled WGS sequence"/>
</dbReference>
<gene>
    <name evidence="6" type="ORF">ACFPCY_22160</name>
</gene>
<evidence type="ECO:0000313" key="7">
    <source>
        <dbReference type="Proteomes" id="UP001595872"/>
    </source>
</evidence>
<dbReference type="InterPro" id="IPR024607">
    <property type="entry name" value="Sulfatase_CS"/>
</dbReference>
<dbReference type="EC" id="3.1.6.-" evidence="6"/>
<evidence type="ECO:0000256" key="2">
    <source>
        <dbReference type="ARBA" id="ARBA00022723"/>
    </source>
</evidence>
<reference evidence="7" key="1">
    <citation type="journal article" date="2019" name="Int. J. Syst. Evol. Microbiol.">
        <title>The Global Catalogue of Microorganisms (GCM) 10K type strain sequencing project: providing services to taxonomists for standard genome sequencing and annotation.</title>
        <authorList>
            <consortium name="The Broad Institute Genomics Platform"/>
            <consortium name="The Broad Institute Genome Sequencing Center for Infectious Disease"/>
            <person name="Wu L."/>
            <person name="Ma J."/>
        </authorList>
    </citation>
    <scope>NUCLEOTIDE SEQUENCE [LARGE SCALE GENOMIC DNA]</scope>
    <source>
        <strain evidence="7">KLKA75</strain>
    </source>
</reference>
<comment type="similarity">
    <text evidence="1">Belongs to the sulfatase family.</text>
</comment>
<dbReference type="Pfam" id="PF00884">
    <property type="entry name" value="Sulfatase"/>
    <property type="match status" value="1"/>
</dbReference>
<dbReference type="PANTHER" id="PTHR42693">
    <property type="entry name" value="ARYLSULFATASE FAMILY MEMBER"/>
    <property type="match status" value="1"/>
</dbReference>
<feature type="domain" description="Sulfatase N-terminal" evidence="5">
    <location>
        <begin position="36"/>
        <end position="456"/>
    </location>
</feature>
<proteinExistence type="inferred from homology"/>
<dbReference type="InterPro" id="IPR000917">
    <property type="entry name" value="Sulfatase_N"/>
</dbReference>
<evidence type="ECO:0000313" key="6">
    <source>
        <dbReference type="EMBL" id="MFC4910043.1"/>
    </source>
</evidence>
<keyword evidence="7" id="KW-1185">Reference proteome</keyword>
<dbReference type="InterPro" id="IPR017850">
    <property type="entry name" value="Alkaline_phosphatase_core_sf"/>
</dbReference>
<dbReference type="Gene3D" id="3.30.1120.10">
    <property type="match status" value="1"/>
</dbReference>
<sequence length="764" mass="84150">MTSRTRRYPGHGAEVGRTVAESRPWWPEAGAGEGAPNVVIVLLDDMGYSDVGPFGAEIETPTLDRLSERGLRLTNYHTNPLCSPSRAALLTGLNPHRAGYGFVANADPGFPGYTFEIADDVPTLAETLRAGGYATFAVGKWHLTKDATMNDGAARSSWPTQRGFDRFYGILEGLTSLHHPHRLIRDNSPVEIDSYPEGYYLTDDLTDEAIGLLKGLRANSRKPFFLYFAHPAVHGPLQAKASDIAKYRGRYDGGWDALRDERFARQIANGLFPEGTALPPRNSEQFLDVPAWDSLSEEDRSLFVRYQEVYSAMVDNVDQNLGRLLATIEALGELDNTIVIFTSDNGGTGEGGIRGTRSYFAQFLSRVGLPDDWETDVARDPELIGGPRTMVHYPRGWGMSSNTPFRLYKGQTHAGGVRVPFIISWPRGLADEAGGVRTQFQYVTDVLPTVLELTGVPRPSDGVKSLDGVSFVAPLRDASAASTHPEQYAEMTGNRAYYRDGWKLVTLHRPGRPHDEDPWELYDLRTDPTETNDLAAEHPDLVKELAAAWEEAAWQNQVFPLDDGTGYLWTARPPSEDAFREPVTLLPGTPHLERYRSARLVAFRDFDVDVRVTHEADASGVLFAHGDQGGGYNLYVEDGHLWFAYNEYGVLYEVDLGALEAGPQAITVSASALEGYRWDFAFTVNGSLAGRLGGVQMLIGMAPMQGIDVGIDRRSPVSWPLYERHGAFPYTGALESVTYRPGAPAHYDPQEVLAALRAAAAAYE</sequence>
<dbReference type="PANTHER" id="PTHR42693:SF33">
    <property type="entry name" value="ARYLSULFATASE"/>
    <property type="match status" value="1"/>
</dbReference>
<dbReference type="SUPFAM" id="SSF53649">
    <property type="entry name" value="Alkaline phosphatase-like"/>
    <property type="match status" value="1"/>
</dbReference>
<protein>
    <submittedName>
        <fullName evidence="6">Arylsulfatase</fullName>
        <ecNumber evidence="6">3.1.6.-</ecNumber>
    </submittedName>
</protein>
<dbReference type="RefSeq" id="WP_378258043.1">
    <property type="nucleotide sequence ID" value="NZ_JBHSIT010000006.1"/>
</dbReference>
<keyword evidence="2" id="KW-0479">Metal-binding</keyword>
<evidence type="ECO:0000259" key="5">
    <source>
        <dbReference type="Pfam" id="PF00884"/>
    </source>
</evidence>
<dbReference type="PROSITE" id="PS00149">
    <property type="entry name" value="SULFATASE_2"/>
    <property type="match status" value="1"/>
</dbReference>
<dbReference type="CDD" id="cd16025">
    <property type="entry name" value="PAS_like"/>
    <property type="match status" value="1"/>
</dbReference>
<accession>A0ABV9U3E8</accession>
<keyword evidence="3 6" id="KW-0378">Hydrolase</keyword>
<dbReference type="Gene3D" id="3.40.720.10">
    <property type="entry name" value="Alkaline Phosphatase, subunit A"/>
    <property type="match status" value="1"/>
</dbReference>
<organism evidence="6 7">
    <name type="scientific">Actinomadura gamaensis</name>
    <dbReference type="NCBI Taxonomy" id="1763541"/>
    <lineage>
        <taxon>Bacteria</taxon>
        <taxon>Bacillati</taxon>
        <taxon>Actinomycetota</taxon>
        <taxon>Actinomycetes</taxon>
        <taxon>Streptosporangiales</taxon>
        <taxon>Thermomonosporaceae</taxon>
        <taxon>Actinomadura</taxon>
    </lineage>
</organism>
<evidence type="ECO:0000256" key="4">
    <source>
        <dbReference type="ARBA" id="ARBA00022837"/>
    </source>
</evidence>
<evidence type="ECO:0000256" key="1">
    <source>
        <dbReference type="ARBA" id="ARBA00008779"/>
    </source>
</evidence>
<dbReference type="PROSITE" id="PS00523">
    <property type="entry name" value="SULFATASE_1"/>
    <property type="match status" value="1"/>
</dbReference>
<dbReference type="InterPro" id="IPR050738">
    <property type="entry name" value="Sulfatase"/>
</dbReference>
<comment type="caution">
    <text evidence="6">The sequence shown here is derived from an EMBL/GenBank/DDBJ whole genome shotgun (WGS) entry which is preliminary data.</text>
</comment>
<keyword evidence="4" id="KW-0106">Calcium</keyword>
<dbReference type="EMBL" id="JBHSIT010000006">
    <property type="protein sequence ID" value="MFC4910043.1"/>
    <property type="molecule type" value="Genomic_DNA"/>
</dbReference>
<name>A0ABV9U3E8_9ACTN</name>
<dbReference type="GO" id="GO:0016787">
    <property type="term" value="F:hydrolase activity"/>
    <property type="evidence" value="ECO:0007669"/>
    <property type="project" value="UniProtKB-KW"/>
</dbReference>